<dbReference type="Pfam" id="PF04230">
    <property type="entry name" value="PS_pyruv_trans"/>
    <property type="match status" value="1"/>
</dbReference>
<dbReference type="OrthoDB" id="9799278at2"/>
<geneLocation type="plasmid" evidence="3">
    <name>pnfsy08</name>
</geneLocation>
<proteinExistence type="predicted"/>
<dbReference type="RefSeq" id="WP_100904321.1">
    <property type="nucleotide sequence ID" value="NZ_CAWNNC010000009.1"/>
</dbReference>
<evidence type="ECO:0000313" key="2">
    <source>
        <dbReference type="EMBL" id="AUB44731.1"/>
    </source>
</evidence>
<reference evidence="2 3" key="1">
    <citation type="submission" date="2017-11" db="EMBL/GenBank/DDBJ databases">
        <title>Complete genome of a free-living desiccation-tolerant cyanobacterium and its photosynthetic adaptation to extreme terrestrial habitat.</title>
        <authorList>
            <person name="Shang J."/>
        </authorList>
    </citation>
    <scope>NUCLEOTIDE SEQUENCE [LARGE SCALE GENOMIC DNA]</scope>
    <source>
        <strain evidence="2 3">CCNUN1</strain>
        <plasmid evidence="3">pnfsy08</plasmid>
    </source>
</reference>
<feature type="domain" description="Polysaccharide pyruvyl transferase" evidence="1">
    <location>
        <begin position="13"/>
        <end position="303"/>
    </location>
</feature>
<sequence>MKIGILTFHHVDNYGATLQACALWTFLNSQGYDVEIIDYRPLKIAWMYFRPLLPIKRVKSSINESKKIRINQKSLINISKYWKMRSFLLSHVKLSQKRFYDKKGLKSYHDKYDVVICGSDQIWCIASFRGYNSSFFLDFVSNKTTRKISYAASFGNTTELGSYQQEIYTLINQFQTILVRDSNSLEIVTNECNKEAIKVLDPTFLIKYDALKNPPKIASKYILLYVQADMEAEEEEFIKLLAEQQNLTIVSVGRYERLAQINLETASPKDWIGLHSEASYIVTNTFHGTVFSIIFHKPFTVFLPSDKSNKVRDLLNDFGLTNRIFSEKSKPQLFNKQIFDIDYESVSITLESKIMESKKHLIEAILQGETDSKINVE</sequence>
<dbReference type="GO" id="GO:0016740">
    <property type="term" value="F:transferase activity"/>
    <property type="evidence" value="ECO:0007669"/>
    <property type="project" value="UniProtKB-KW"/>
</dbReference>
<protein>
    <submittedName>
        <fullName evidence="2">Polysaccharide pyruvyl transferase family protein WcaK</fullName>
    </submittedName>
</protein>
<dbReference type="AlphaFoldDB" id="A0A2K8TAP2"/>
<gene>
    <name evidence="2" type="ORF">COO91_10971</name>
</gene>
<evidence type="ECO:0000259" key="1">
    <source>
        <dbReference type="Pfam" id="PF04230"/>
    </source>
</evidence>
<dbReference type="InterPro" id="IPR007345">
    <property type="entry name" value="Polysacch_pyruvyl_Trfase"/>
</dbReference>
<dbReference type="KEGG" id="nfl:COO91_10971"/>
<keyword evidence="2" id="KW-0614">Plasmid</keyword>
<keyword evidence="3" id="KW-1185">Reference proteome</keyword>
<evidence type="ECO:0000313" key="3">
    <source>
        <dbReference type="Proteomes" id="UP000232003"/>
    </source>
</evidence>
<keyword evidence="2" id="KW-0808">Transferase</keyword>
<accession>A0A2K8TAP2</accession>
<name>A0A2K8TAP2_9NOSO</name>
<dbReference type="EMBL" id="CP024793">
    <property type="protein sequence ID" value="AUB44731.1"/>
    <property type="molecule type" value="Genomic_DNA"/>
</dbReference>
<organism evidence="2 3">
    <name type="scientific">Nostoc flagelliforme CCNUN1</name>
    <dbReference type="NCBI Taxonomy" id="2038116"/>
    <lineage>
        <taxon>Bacteria</taxon>
        <taxon>Bacillati</taxon>
        <taxon>Cyanobacteriota</taxon>
        <taxon>Cyanophyceae</taxon>
        <taxon>Nostocales</taxon>
        <taxon>Nostocaceae</taxon>
        <taxon>Nostoc</taxon>
    </lineage>
</organism>
<dbReference type="Proteomes" id="UP000232003">
    <property type="component" value="Plasmid pNFSY08"/>
</dbReference>